<dbReference type="GO" id="GO:0005634">
    <property type="term" value="C:nucleus"/>
    <property type="evidence" value="ECO:0007669"/>
    <property type="project" value="TreeGrafter"/>
</dbReference>
<evidence type="ECO:0000256" key="1">
    <source>
        <dbReference type="ARBA" id="ARBA00022723"/>
    </source>
</evidence>
<name>A0A2N1NET6_9GLOM</name>
<dbReference type="InterPro" id="IPR013536">
    <property type="entry name" value="WLM_dom"/>
</dbReference>
<evidence type="ECO:0000256" key="5">
    <source>
        <dbReference type="SAM" id="MobiDB-lite"/>
    </source>
</evidence>
<dbReference type="GO" id="GO:0008270">
    <property type="term" value="F:zinc ion binding"/>
    <property type="evidence" value="ECO:0007669"/>
    <property type="project" value="UniProtKB-KW"/>
</dbReference>
<evidence type="ECO:0000256" key="3">
    <source>
        <dbReference type="ARBA" id="ARBA00022833"/>
    </source>
</evidence>
<feature type="region of interest" description="Disordered" evidence="5">
    <location>
        <begin position="208"/>
        <end position="245"/>
    </location>
</feature>
<feature type="non-terminal residue" evidence="8">
    <location>
        <position position="1"/>
    </location>
</feature>
<accession>A0A2N1NET6</accession>
<dbReference type="SUPFAM" id="SSF90209">
    <property type="entry name" value="Ran binding protein zinc finger-like"/>
    <property type="match status" value="3"/>
</dbReference>
<feature type="domain" description="RanBP2-type" evidence="6">
    <location>
        <begin position="299"/>
        <end position="327"/>
    </location>
</feature>
<dbReference type="Pfam" id="PF00641">
    <property type="entry name" value="Zn_ribbon_RanBP"/>
    <property type="match status" value="2"/>
</dbReference>
<evidence type="ECO:0000256" key="4">
    <source>
        <dbReference type="PROSITE-ProRule" id="PRU00322"/>
    </source>
</evidence>
<keyword evidence="1" id="KW-0479">Metal-binding</keyword>
<sequence>VIPIMNNRNWRVGSLEEFLPDQANLLGINVNHGQKICIRLRPHYNQSRFYDFDHLIETMLHELTHIKFGPHDSSFYNLLDELNDEYDVLLTQGFTGGGFFSDGKRVGEGISHNVSPALARQKALEAAEKRRKTERIMTNGGRRLGGSSGGYGLPTRELAAMAAERRTRDNFWCGSSQWTCSQCTFINRPMASQCDVCLTERPLDNGTSSYLPEPVIKKPTVGSTTTRPNVKATTSKSSPIGIPTEKLPGMKGSQWTCSQCTFINRPMASQCDVCLTERPPDNDTSSYLPEPDVDDLISDPFHWDCPKCTFRNTPDIIICLGCDYLKN</sequence>
<comment type="caution">
    <text evidence="8">The sequence shown here is derived from an EMBL/GenBank/DDBJ whole genome shotgun (WGS) entry which is preliminary data.</text>
</comment>
<feature type="domain" description="WLM" evidence="7">
    <location>
        <begin position="1"/>
        <end position="168"/>
    </location>
</feature>
<dbReference type="VEuPathDB" id="FungiDB:RhiirA1_357647"/>
<keyword evidence="2 4" id="KW-0863">Zinc-finger</keyword>
<reference evidence="8 9" key="2">
    <citation type="submission" date="2017-10" db="EMBL/GenBank/DDBJ databases">
        <title>Extensive intraspecific genome diversity in a model arbuscular mycorrhizal fungus.</title>
        <authorList>
            <person name="Chen E.C.H."/>
            <person name="Morin E."/>
            <person name="Baudet D."/>
            <person name="Noel J."/>
            <person name="Ndikumana S."/>
            <person name="Charron P."/>
            <person name="St-Onge C."/>
            <person name="Giorgi J."/>
            <person name="Grigoriev I.V."/>
            <person name="Roux C."/>
            <person name="Martin F.M."/>
            <person name="Corradi N."/>
        </authorList>
    </citation>
    <scope>NUCLEOTIDE SEQUENCE [LARGE SCALE GENOMIC DNA]</scope>
    <source>
        <strain evidence="8 9">C2</strain>
    </source>
</reference>
<dbReference type="PROSITE" id="PS50199">
    <property type="entry name" value="ZF_RANBP2_2"/>
    <property type="match status" value="3"/>
</dbReference>
<evidence type="ECO:0000256" key="2">
    <source>
        <dbReference type="ARBA" id="ARBA00022771"/>
    </source>
</evidence>
<protein>
    <submittedName>
        <fullName evidence="8">WLM-domain-containing protein</fullName>
    </submittedName>
</protein>
<proteinExistence type="predicted"/>
<dbReference type="PANTHER" id="PTHR46622">
    <property type="entry name" value="DNA-DEPENDENT METALLOPROTEASE WSS1"/>
    <property type="match status" value="1"/>
</dbReference>
<dbReference type="InterPro" id="IPR036443">
    <property type="entry name" value="Znf_RanBP2_sf"/>
</dbReference>
<evidence type="ECO:0000313" key="8">
    <source>
        <dbReference type="EMBL" id="PKK72393.1"/>
    </source>
</evidence>
<dbReference type="Pfam" id="PF08325">
    <property type="entry name" value="WLM"/>
    <property type="match status" value="1"/>
</dbReference>
<dbReference type="InterPro" id="IPR001876">
    <property type="entry name" value="Znf_RanBP2"/>
</dbReference>
<feature type="compositionally biased region" description="Polar residues" evidence="5">
    <location>
        <begin position="221"/>
        <end position="238"/>
    </location>
</feature>
<dbReference type="PROSITE" id="PS51397">
    <property type="entry name" value="WLM"/>
    <property type="match status" value="1"/>
</dbReference>
<dbReference type="Proteomes" id="UP000233469">
    <property type="component" value="Unassembled WGS sequence"/>
</dbReference>
<dbReference type="GO" id="GO:0008237">
    <property type="term" value="F:metallopeptidase activity"/>
    <property type="evidence" value="ECO:0007669"/>
    <property type="project" value="TreeGrafter"/>
</dbReference>
<dbReference type="AlphaFoldDB" id="A0A2N1NET6"/>
<evidence type="ECO:0000259" key="6">
    <source>
        <dbReference type="PROSITE" id="PS50199"/>
    </source>
</evidence>
<organism evidence="8 9">
    <name type="scientific">Rhizophagus irregularis</name>
    <dbReference type="NCBI Taxonomy" id="588596"/>
    <lineage>
        <taxon>Eukaryota</taxon>
        <taxon>Fungi</taxon>
        <taxon>Fungi incertae sedis</taxon>
        <taxon>Mucoromycota</taxon>
        <taxon>Glomeromycotina</taxon>
        <taxon>Glomeromycetes</taxon>
        <taxon>Glomerales</taxon>
        <taxon>Glomeraceae</taxon>
        <taxon>Rhizophagus</taxon>
    </lineage>
</organism>
<dbReference type="VEuPathDB" id="FungiDB:RhiirFUN_020322"/>
<dbReference type="EMBL" id="LLXL01000443">
    <property type="protein sequence ID" value="PKK72393.1"/>
    <property type="molecule type" value="Genomic_DNA"/>
</dbReference>
<dbReference type="Gene3D" id="2.30.30.380">
    <property type="entry name" value="Zn-finger domain of Sec23/24"/>
    <property type="match status" value="2"/>
</dbReference>
<dbReference type="PANTHER" id="PTHR46622:SF1">
    <property type="entry name" value="DNA-DEPENDENT METALLOPROTEASE WSS1"/>
    <property type="match status" value="1"/>
</dbReference>
<gene>
    <name evidence="8" type="ORF">RhiirC2_658398</name>
</gene>
<reference evidence="8 9" key="1">
    <citation type="submission" date="2016-04" db="EMBL/GenBank/DDBJ databases">
        <title>Genome analyses suggest a sexual origin of heterokaryosis in a supposedly ancient asexual fungus.</title>
        <authorList>
            <person name="Ropars J."/>
            <person name="Sedzielewska K."/>
            <person name="Noel J."/>
            <person name="Charron P."/>
            <person name="Farinelli L."/>
            <person name="Marton T."/>
            <person name="Kruger M."/>
            <person name="Pelin A."/>
            <person name="Brachmann A."/>
            <person name="Corradi N."/>
        </authorList>
    </citation>
    <scope>NUCLEOTIDE SEQUENCE [LARGE SCALE GENOMIC DNA]</scope>
    <source>
        <strain evidence="8 9">C2</strain>
    </source>
</reference>
<evidence type="ECO:0000313" key="9">
    <source>
        <dbReference type="Proteomes" id="UP000233469"/>
    </source>
</evidence>
<dbReference type="PROSITE" id="PS01358">
    <property type="entry name" value="ZF_RANBP2_1"/>
    <property type="match status" value="3"/>
</dbReference>
<feature type="domain" description="RanBP2-type" evidence="6">
    <location>
        <begin position="174"/>
        <end position="203"/>
    </location>
</feature>
<dbReference type="InterPro" id="IPR053000">
    <property type="entry name" value="WSS1-like_metalloprotease"/>
</dbReference>
<feature type="domain" description="RanBP2-type" evidence="6">
    <location>
        <begin position="250"/>
        <end position="280"/>
    </location>
</feature>
<dbReference type="GO" id="GO:0006281">
    <property type="term" value="P:DNA repair"/>
    <property type="evidence" value="ECO:0007669"/>
    <property type="project" value="TreeGrafter"/>
</dbReference>
<dbReference type="SMART" id="SM00547">
    <property type="entry name" value="ZnF_RBZ"/>
    <property type="match status" value="3"/>
</dbReference>
<evidence type="ECO:0000259" key="7">
    <source>
        <dbReference type="PROSITE" id="PS51397"/>
    </source>
</evidence>
<keyword evidence="3" id="KW-0862">Zinc</keyword>
<dbReference type="VEuPathDB" id="FungiDB:FUN_013161"/>